<sequence length="74" mass="8902">DNLDSCIFLFYINVLRKHSSNMPKWDIDQNRCMKFHTVLQENSSLINQCWVSPSQNFMDSFQLLRIKIWIDCMT</sequence>
<protein>
    <submittedName>
        <fullName evidence="1">Uncharacterized protein</fullName>
    </submittedName>
</protein>
<evidence type="ECO:0000313" key="1">
    <source>
        <dbReference type="EMBL" id="KAJ9577324.1"/>
    </source>
</evidence>
<reference evidence="1" key="2">
    <citation type="submission" date="2023-05" db="EMBL/GenBank/DDBJ databases">
        <authorList>
            <person name="Fouks B."/>
        </authorList>
    </citation>
    <scope>NUCLEOTIDE SEQUENCE</scope>
    <source>
        <strain evidence="1">Stay&amp;Tobe</strain>
        <tissue evidence="1">Testes</tissue>
    </source>
</reference>
<gene>
    <name evidence="1" type="ORF">L9F63_006068</name>
</gene>
<accession>A0AAD7ZAY1</accession>
<organism evidence="1 2">
    <name type="scientific">Diploptera punctata</name>
    <name type="common">Pacific beetle cockroach</name>
    <dbReference type="NCBI Taxonomy" id="6984"/>
    <lineage>
        <taxon>Eukaryota</taxon>
        <taxon>Metazoa</taxon>
        <taxon>Ecdysozoa</taxon>
        <taxon>Arthropoda</taxon>
        <taxon>Hexapoda</taxon>
        <taxon>Insecta</taxon>
        <taxon>Pterygota</taxon>
        <taxon>Neoptera</taxon>
        <taxon>Polyneoptera</taxon>
        <taxon>Dictyoptera</taxon>
        <taxon>Blattodea</taxon>
        <taxon>Blaberoidea</taxon>
        <taxon>Blaberidae</taxon>
        <taxon>Diplopterinae</taxon>
        <taxon>Diploptera</taxon>
    </lineage>
</organism>
<keyword evidence="2" id="KW-1185">Reference proteome</keyword>
<dbReference type="AlphaFoldDB" id="A0AAD7ZAY1"/>
<evidence type="ECO:0000313" key="2">
    <source>
        <dbReference type="Proteomes" id="UP001233999"/>
    </source>
</evidence>
<dbReference type="Proteomes" id="UP001233999">
    <property type="component" value="Unassembled WGS sequence"/>
</dbReference>
<feature type="non-terminal residue" evidence="1">
    <location>
        <position position="74"/>
    </location>
</feature>
<feature type="non-terminal residue" evidence="1">
    <location>
        <position position="1"/>
    </location>
</feature>
<proteinExistence type="predicted"/>
<reference evidence="1" key="1">
    <citation type="journal article" date="2023" name="IScience">
        <title>Live-bearing cockroach genome reveals convergent evolutionary mechanisms linked to viviparity in insects and beyond.</title>
        <authorList>
            <person name="Fouks B."/>
            <person name="Harrison M.C."/>
            <person name="Mikhailova A.A."/>
            <person name="Marchal E."/>
            <person name="English S."/>
            <person name="Carruthers M."/>
            <person name="Jennings E.C."/>
            <person name="Chiamaka E.L."/>
            <person name="Frigard R.A."/>
            <person name="Pippel M."/>
            <person name="Attardo G.M."/>
            <person name="Benoit J.B."/>
            <person name="Bornberg-Bauer E."/>
            <person name="Tobe S.S."/>
        </authorList>
    </citation>
    <scope>NUCLEOTIDE SEQUENCE</scope>
    <source>
        <strain evidence="1">Stay&amp;Tobe</strain>
    </source>
</reference>
<comment type="caution">
    <text evidence="1">The sequence shown here is derived from an EMBL/GenBank/DDBJ whole genome shotgun (WGS) entry which is preliminary data.</text>
</comment>
<name>A0AAD7ZAY1_DIPPU</name>
<dbReference type="EMBL" id="JASPKZ010009365">
    <property type="protein sequence ID" value="KAJ9577324.1"/>
    <property type="molecule type" value="Genomic_DNA"/>
</dbReference>